<protein>
    <submittedName>
        <fullName evidence="1">Uncharacterized protein</fullName>
    </submittedName>
</protein>
<sequence>MTYYEFFFKLAYSSQIKKYIVNPLWSINEFITYIKESVYLDFNIDPDSNVEIVESGQYNNINGRDPELAPPIDPSHITIEEKYGNNYRNVAFYIRNKNTQTSRDNSDSNITLSLIHPDLLNDKLDEDKLDEEENNPIFNLTPSPQYI</sequence>
<dbReference type="AlphaFoldDB" id="A0A6C0EQH9"/>
<proteinExistence type="predicted"/>
<dbReference type="EMBL" id="MN738920">
    <property type="protein sequence ID" value="QHT31446.1"/>
    <property type="molecule type" value="Genomic_DNA"/>
</dbReference>
<name>A0A6C0EQH9_9ZZZZ</name>
<evidence type="ECO:0000313" key="1">
    <source>
        <dbReference type="EMBL" id="QHT31446.1"/>
    </source>
</evidence>
<organism evidence="1">
    <name type="scientific">viral metagenome</name>
    <dbReference type="NCBI Taxonomy" id="1070528"/>
    <lineage>
        <taxon>unclassified sequences</taxon>
        <taxon>metagenomes</taxon>
        <taxon>organismal metagenomes</taxon>
    </lineage>
</organism>
<reference evidence="1" key="1">
    <citation type="journal article" date="2020" name="Nature">
        <title>Giant virus diversity and host interactions through global metagenomics.</title>
        <authorList>
            <person name="Schulz F."/>
            <person name="Roux S."/>
            <person name="Paez-Espino D."/>
            <person name="Jungbluth S."/>
            <person name="Walsh D.A."/>
            <person name="Denef V.J."/>
            <person name="McMahon K.D."/>
            <person name="Konstantinidis K.T."/>
            <person name="Eloe-Fadrosh E.A."/>
            <person name="Kyrpides N.C."/>
            <person name="Woyke T."/>
        </authorList>
    </citation>
    <scope>NUCLEOTIDE SEQUENCE</scope>
    <source>
        <strain evidence="1">GVMAG-M-3300009155-2</strain>
    </source>
</reference>
<accession>A0A6C0EQH9</accession>